<name>G0NZL2_CAEBE</name>
<dbReference type="Gene3D" id="2.40.128.180">
    <property type="match status" value="2"/>
</dbReference>
<evidence type="ECO:0000313" key="1">
    <source>
        <dbReference type="EMBL" id="EGT41210.1"/>
    </source>
</evidence>
<dbReference type="STRING" id="135651.G0NZL2"/>
<dbReference type="InParanoid" id="G0NZL2"/>
<reference evidence="2" key="1">
    <citation type="submission" date="2011-07" db="EMBL/GenBank/DDBJ databases">
        <authorList>
            <consortium name="Caenorhabditis brenneri Sequencing and Analysis Consortium"/>
            <person name="Wilson R.K."/>
        </authorList>
    </citation>
    <scope>NUCLEOTIDE SEQUENCE [LARGE SCALE GENOMIC DNA]</scope>
    <source>
        <strain evidence="2">PB2801</strain>
    </source>
</reference>
<dbReference type="OMA" id="AVEKHEC"/>
<dbReference type="eggNOG" id="KOG4352">
    <property type="taxonomic scope" value="Eukaryota"/>
</dbReference>
<dbReference type="Pfam" id="PF06905">
    <property type="entry name" value="FAIM1"/>
    <property type="match status" value="1"/>
</dbReference>
<sequence>MPEPNVSATWTISLQKQVHKVEFEHGTTFGRRVIRVDGKEVLRREWMFKLVGKENFNIGKILCEISIEAVGTSGYEYTLHVNGKTFEKFKQEQDKKLQSWETTTGGHEWRVVLYKETMEVWANGTIIATAGEFVEGGSLTHCELNSTPCRITTKSSGNKKTGLIHTLYVNNTIVPSKIDDGQASSSSSS</sequence>
<dbReference type="PANTHER" id="PTHR13088:SF3">
    <property type="entry name" value="FAS APOPTOTIC INHIBITORY MOLECULE 1"/>
    <property type="match status" value="1"/>
</dbReference>
<dbReference type="EMBL" id="GL379990">
    <property type="protein sequence ID" value="EGT41210.1"/>
    <property type="molecule type" value="Genomic_DNA"/>
</dbReference>
<dbReference type="PANTHER" id="PTHR13088">
    <property type="entry name" value="FAS APOPTOTIC INHIBITORY MOLECULE FAIM"/>
    <property type="match status" value="1"/>
</dbReference>
<dbReference type="AlphaFoldDB" id="G0NZL2"/>
<evidence type="ECO:0000313" key="2">
    <source>
        <dbReference type="Proteomes" id="UP000008068"/>
    </source>
</evidence>
<gene>
    <name evidence="1" type="ORF">CAEBREN_13191</name>
</gene>
<dbReference type="InterPro" id="IPR010695">
    <property type="entry name" value="FAIM1"/>
</dbReference>
<dbReference type="HOGENOM" id="CLU_109086_0_0_1"/>
<dbReference type="OrthoDB" id="6262731at2759"/>
<protein>
    <recommendedName>
        <fullName evidence="3">Fas apoptotic inhibitory molecule 1</fullName>
    </recommendedName>
</protein>
<proteinExistence type="predicted"/>
<dbReference type="Proteomes" id="UP000008068">
    <property type="component" value="Unassembled WGS sequence"/>
</dbReference>
<dbReference type="FunFam" id="2.40.128.180:FF:000001">
    <property type="entry name" value="Fas apoptotic inhibitory molecule 1"/>
    <property type="match status" value="1"/>
</dbReference>
<keyword evidence="2" id="KW-1185">Reference proteome</keyword>
<accession>G0NZL2</accession>
<dbReference type="GO" id="GO:1902042">
    <property type="term" value="P:negative regulation of extrinsic apoptotic signaling pathway via death domain receptors"/>
    <property type="evidence" value="ECO:0007669"/>
    <property type="project" value="TreeGrafter"/>
</dbReference>
<organism evidence="2">
    <name type="scientific">Caenorhabditis brenneri</name>
    <name type="common">Nematode worm</name>
    <dbReference type="NCBI Taxonomy" id="135651"/>
    <lineage>
        <taxon>Eukaryota</taxon>
        <taxon>Metazoa</taxon>
        <taxon>Ecdysozoa</taxon>
        <taxon>Nematoda</taxon>
        <taxon>Chromadorea</taxon>
        <taxon>Rhabditida</taxon>
        <taxon>Rhabditina</taxon>
        <taxon>Rhabditomorpha</taxon>
        <taxon>Rhabditoidea</taxon>
        <taxon>Rhabditidae</taxon>
        <taxon>Peloderinae</taxon>
        <taxon>Caenorhabditis</taxon>
    </lineage>
</organism>
<evidence type="ECO:0008006" key="3">
    <source>
        <dbReference type="Google" id="ProtNLM"/>
    </source>
</evidence>
<dbReference type="InterPro" id="IPR038513">
    <property type="entry name" value="FAIM1_dom_sf"/>
</dbReference>